<dbReference type="InterPro" id="IPR016181">
    <property type="entry name" value="Acyl_CoA_acyltransferase"/>
</dbReference>
<reference evidence="4 5" key="1">
    <citation type="submission" date="2016-08" db="EMBL/GenBank/DDBJ databases">
        <authorList>
            <person name="Seilhamer J.J."/>
        </authorList>
    </citation>
    <scope>NUCLEOTIDE SEQUENCE [LARGE SCALE GENOMIC DNA]</scope>
    <source>
        <strain evidence="4 5">IEBC_T61001</strain>
    </source>
</reference>
<evidence type="ECO:0000313" key="5">
    <source>
        <dbReference type="Proteomes" id="UP000195991"/>
    </source>
</evidence>
<dbReference type="Proteomes" id="UP000195991">
    <property type="component" value="Unassembled WGS sequence"/>
</dbReference>
<dbReference type="PANTHER" id="PTHR43072:SF23">
    <property type="entry name" value="UPF0039 PROTEIN C11D3.02C"/>
    <property type="match status" value="1"/>
</dbReference>
<evidence type="ECO:0000259" key="3">
    <source>
        <dbReference type="PROSITE" id="PS51186"/>
    </source>
</evidence>
<dbReference type="AlphaFoldDB" id="A0A1C4G1Q2"/>
<dbReference type="InterPro" id="IPR000182">
    <property type="entry name" value="GNAT_dom"/>
</dbReference>
<dbReference type="CDD" id="cd04301">
    <property type="entry name" value="NAT_SF"/>
    <property type="match status" value="1"/>
</dbReference>
<dbReference type="SUPFAM" id="SSF55729">
    <property type="entry name" value="Acyl-CoA N-acyltransferases (Nat)"/>
    <property type="match status" value="1"/>
</dbReference>
<gene>
    <name evidence="4" type="ORF">BTT61001_05132</name>
</gene>
<keyword evidence="1 4" id="KW-0808">Transferase</keyword>
<evidence type="ECO:0000256" key="1">
    <source>
        <dbReference type="ARBA" id="ARBA00022679"/>
    </source>
</evidence>
<name>A0A1C4G1Q2_BACTU</name>
<keyword evidence="2" id="KW-0012">Acyltransferase</keyword>
<dbReference type="PROSITE" id="PS51186">
    <property type="entry name" value="GNAT"/>
    <property type="match status" value="1"/>
</dbReference>
<proteinExistence type="predicted"/>
<evidence type="ECO:0000256" key="2">
    <source>
        <dbReference type="ARBA" id="ARBA00023315"/>
    </source>
</evidence>
<evidence type="ECO:0000313" key="4">
    <source>
        <dbReference type="EMBL" id="SCC62076.1"/>
    </source>
</evidence>
<accession>A0A1C4G1Q2</accession>
<sequence>MLIRNARTQDIEQITAIYNQGIQDRIATLEENEKTTADMEEWFVNRGERYAVLVAEMEGQIVGWVFLNPYSHRCAYNGVADLSIYIDREQRGKGIGKRLLQKIEEVAIQNDFYKIVLFTFPFNVLGQGLYRSMGYREVGVFKNQGKLDGKFVDVMVMEKNVDL</sequence>
<dbReference type="PANTHER" id="PTHR43072">
    <property type="entry name" value="N-ACETYLTRANSFERASE"/>
    <property type="match status" value="1"/>
</dbReference>
<dbReference type="GO" id="GO:0016747">
    <property type="term" value="F:acyltransferase activity, transferring groups other than amino-acyl groups"/>
    <property type="evidence" value="ECO:0007669"/>
    <property type="project" value="InterPro"/>
</dbReference>
<dbReference type="NCBIfam" id="NF040503">
    <property type="entry name" value="resist_ArsN1a"/>
    <property type="match status" value="1"/>
</dbReference>
<dbReference type="Gene3D" id="3.40.630.30">
    <property type="match status" value="1"/>
</dbReference>
<feature type="domain" description="N-acetyltransferase" evidence="3">
    <location>
        <begin position="1"/>
        <end position="162"/>
    </location>
</feature>
<protein>
    <submittedName>
        <fullName evidence="4">GCN5-related N-acetyltransferase</fullName>
    </submittedName>
</protein>
<dbReference type="EMBL" id="FMBI01000039">
    <property type="protein sequence ID" value="SCC62076.1"/>
    <property type="molecule type" value="Genomic_DNA"/>
</dbReference>
<organism evidence="4 5">
    <name type="scientific">Bacillus thuringiensis</name>
    <dbReference type="NCBI Taxonomy" id="1428"/>
    <lineage>
        <taxon>Bacteria</taxon>
        <taxon>Bacillati</taxon>
        <taxon>Bacillota</taxon>
        <taxon>Bacilli</taxon>
        <taxon>Bacillales</taxon>
        <taxon>Bacillaceae</taxon>
        <taxon>Bacillus</taxon>
        <taxon>Bacillus cereus group</taxon>
    </lineage>
</organism>
<dbReference type="Pfam" id="PF00583">
    <property type="entry name" value="Acetyltransf_1"/>
    <property type="match status" value="1"/>
</dbReference>